<accession>F4R426</accession>
<evidence type="ECO:0000313" key="2">
    <source>
        <dbReference type="Proteomes" id="UP000001072"/>
    </source>
</evidence>
<dbReference type="RefSeq" id="XP_007404003.1">
    <property type="nucleotide sequence ID" value="XM_007403941.1"/>
</dbReference>
<dbReference type="KEGG" id="mlr:MELLADRAFT_86977"/>
<keyword evidence="2" id="KW-1185">Reference proteome</keyword>
<dbReference type="EMBL" id="GL883090">
    <property type="protein sequence ID" value="EGG13065.1"/>
    <property type="molecule type" value="Genomic_DNA"/>
</dbReference>
<proteinExistence type="predicted"/>
<sequence>MTASLLRGLAATAVQVTAMTTRFRYPNALPKLLRLLCHQPLQLPVLGNTIDRDHSWARGITSSSGYLRCTISQFGATQDE</sequence>
<dbReference type="HOGENOM" id="CLU_2590238_0_0_1"/>
<protein>
    <submittedName>
        <fullName evidence="1">Uncharacterized protein</fullName>
    </submittedName>
</protein>
<dbReference type="GeneID" id="18934354"/>
<reference evidence="2" key="1">
    <citation type="journal article" date="2011" name="Proc. Natl. Acad. Sci. U.S.A.">
        <title>Obligate biotrophy features unraveled by the genomic analysis of rust fungi.</title>
        <authorList>
            <person name="Duplessis S."/>
            <person name="Cuomo C.A."/>
            <person name="Lin Y.-C."/>
            <person name="Aerts A."/>
            <person name="Tisserant E."/>
            <person name="Veneault-Fourrey C."/>
            <person name="Joly D.L."/>
            <person name="Hacquard S."/>
            <person name="Amselem J."/>
            <person name="Cantarel B.L."/>
            <person name="Chiu R."/>
            <person name="Coutinho P.M."/>
            <person name="Feau N."/>
            <person name="Field M."/>
            <person name="Frey P."/>
            <person name="Gelhaye E."/>
            <person name="Goldberg J."/>
            <person name="Grabherr M.G."/>
            <person name="Kodira C.D."/>
            <person name="Kohler A."/>
            <person name="Kuees U."/>
            <person name="Lindquist E.A."/>
            <person name="Lucas S.M."/>
            <person name="Mago R."/>
            <person name="Mauceli E."/>
            <person name="Morin E."/>
            <person name="Murat C."/>
            <person name="Pangilinan J.L."/>
            <person name="Park R."/>
            <person name="Pearson M."/>
            <person name="Quesneville H."/>
            <person name="Rouhier N."/>
            <person name="Sakthikumar S."/>
            <person name="Salamov A.A."/>
            <person name="Schmutz J."/>
            <person name="Selles B."/>
            <person name="Shapiro H."/>
            <person name="Tanguay P."/>
            <person name="Tuskan G.A."/>
            <person name="Henrissat B."/>
            <person name="Van de Peer Y."/>
            <person name="Rouze P."/>
            <person name="Ellis J.G."/>
            <person name="Dodds P.N."/>
            <person name="Schein J.E."/>
            <person name="Zhong S."/>
            <person name="Hamelin R.C."/>
            <person name="Grigoriev I.V."/>
            <person name="Szabo L.J."/>
            <person name="Martin F."/>
        </authorList>
    </citation>
    <scope>NUCLEOTIDE SEQUENCE [LARGE SCALE GENOMIC DNA]</scope>
    <source>
        <strain evidence="2">98AG31 / pathotype 3-4-7</strain>
    </source>
</reference>
<dbReference type="VEuPathDB" id="FungiDB:MELLADRAFT_86977"/>
<gene>
    <name evidence="1" type="ORF">MELLADRAFT_86977</name>
</gene>
<dbReference type="Proteomes" id="UP000001072">
    <property type="component" value="Unassembled WGS sequence"/>
</dbReference>
<dbReference type="InParanoid" id="F4R426"/>
<evidence type="ECO:0000313" key="1">
    <source>
        <dbReference type="EMBL" id="EGG13065.1"/>
    </source>
</evidence>
<dbReference type="AlphaFoldDB" id="F4R426"/>
<organism evidence="2">
    <name type="scientific">Melampsora larici-populina (strain 98AG31 / pathotype 3-4-7)</name>
    <name type="common">Poplar leaf rust fungus</name>
    <dbReference type="NCBI Taxonomy" id="747676"/>
    <lineage>
        <taxon>Eukaryota</taxon>
        <taxon>Fungi</taxon>
        <taxon>Dikarya</taxon>
        <taxon>Basidiomycota</taxon>
        <taxon>Pucciniomycotina</taxon>
        <taxon>Pucciniomycetes</taxon>
        <taxon>Pucciniales</taxon>
        <taxon>Melampsoraceae</taxon>
        <taxon>Melampsora</taxon>
    </lineage>
</organism>
<name>F4R426_MELLP</name>